<proteinExistence type="inferred from homology"/>
<dbReference type="GO" id="GO:0001522">
    <property type="term" value="P:pseudouridine synthesis"/>
    <property type="evidence" value="ECO:0007669"/>
    <property type="project" value="InterPro"/>
</dbReference>
<evidence type="ECO:0000256" key="2">
    <source>
        <dbReference type="ARBA" id="ARBA00010876"/>
    </source>
</evidence>
<accession>A0A6P7SWX6</accession>
<sequence>MLPPVLNPRHLTKCGNHLLRTLFPPPLHYPTKTRFCNIAQRKWIHTRGTGSWLWSSQDLNIGSNVYQTPDLASNSSCRHHSSFRSKRKEDFNSLKVTRFMENILNHVIYEDDDVVAINKPIGITVFGQKVREHEDEKGYCVPIFAESEPDPNLCLADIMPLLRRHFKSPHLTIVHSIKMFYSGVLLLAKHKNGKDRMVQSLDRAQSQGTFYQSYLAITVGIPKQDALTKSSYYLKQERIKDRVLSLPTETVSKNLRKSGKIQLMEVQTTILKKNEVLNCALVRLDTVKDKWQCLEVYCTTQLCHVLGDYLYSGRVGKVFGVPILMEPHLANVGKQKLPEELKAALKLNQAKPGQMPLYLHRAKVDLTQMKPSKPLLSIVAPFPDHFLETLQKLQLEYSFDDIFDTKTK</sequence>
<organism evidence="4 5">
    <name type="scientific">Octopus sinensis</name>
    <name type="common">East Asian common octopus</name>
    <dbReference type="NCBI Taxonomy" id="2607531"/>
    <lineage>
        <taxon>Eukaryota</taxon>
        <taxon>Metazoa</taxon>
        <taxon>Spiralia</taxon>
        <taxon>Lophotrochozoa</taxon>
        <taxon>Mollusca</taxon>
        <taxon>Cephalopoda</taxon>
        <taxon>Coleoidea</taxon>
        <taxon>Octopodiformes</taxon>
        <taxon>Octopoda</taxon>
        <taxon>Incirrata</taxon>
        <taxon>Octopodidae</taxon>
        <taxon>Octopus</taxon>
    </lineage>
</organism>
<protein>
    <submittedName>
        <fullName evidence="5">Mitochondrial mRNA pseudouridine synthase Rpusd3</fullName>
    </submittedName>
</protein>
<keyword evidence="3" id="KW-0413">Isomerase</keyword>
<gene>
    <name evidence="5" type="primary">LOC115217276</name>
</gene>
<dbReference type="InterPro" id="IPR050188">
    <property type="entry name" value="RluA_PseudoU_synthase"/>
</dbReference>
<comment type="similarity">
    <text evidence="2">Belongs to the pseudouridine synthase RluA family.</text>
</comment>
<dbReference type="PANTHER" id="PTHR21600">
    <property type="entry name" value="MITOCHONDRIAL RNA PSEUDOURIDINE SYNTHASE"/>
    <property type="match status" value="1"/>
</dbReference>
<dbReference type="GO" id="GO:0003723">
    <property type="term" value="F:RNA binding"/>
    <property type="evidence" value="ECO:0007669"/>
    <property type="project" value="InterPro"/>
</dbReference>
<name>A0A6P7SWX6_9MOLL</name>
<keyword evidence="4" id="KW-1185">Reference proteome</keyword>
<reference evidence="5" key="1">
    <citation type="submission" date="2025-08" db="UniProtKB">
        <authorList>
            <consortium name="RefSeq"/>
        </authorList>
    </citation>
    <scope>IDENTIFICATION</scope>
</reference>
<evidence type="ECO:0000313" key="4">
    <source>
        <dbReference type="Proteomes" id="UP000515154"/>
    </source>
</evidence>
<dbReference type="GO" id="GO:0009982">
    <property type="term" value="F:pseudouridine synthase activity"/>
    <property type="evidence" value="ECO:0007669"/>
    <property type="project" value="InterPro"/>
</dbReference>
<dbReference type="Proteomes" id="UP000515154">
    <property type="component" value="Linkage group LG1"/>
</dbReference>
<dbReference type="InterPro" id="IPR020103">
    <property type="entry name" value="PsdUridine_synth_cat_dom_sf"/>
</dbReference>
<dbReference type="AlphaFoldDB" id="A0A6P7SWX6"/>
<dbReference type="RefSeq" id="XP_029642779.1">
    <property type="nucleotide sequence ID" value="XM_029786919.2"/>
</dbReference>
<evidence type="ECO:0000313" key="5">
    <source>
        <dbReference type="RefSeq" id="XP_029642779.1"/>
    </source>
</evidence>
<dbReference type="Gene3D" id="3.30.2350.10">
    <property type="entry name" value="Pseudouridine synthase"/>
    <property type="match status" value="1"/>
</dbReference>
<comment type="catalytic activity">
    <reaction evidence="1">
        <text>a uridine in mRNA = a pseudouridine in mRNA</text>
        <dbReference type="Rhea" id="RHEA:56644"/>
        <dbReference type="Rhea" id="RHEA-COMP:14658"/>
        <dbReference type="Rhea" id="RHEA-COMP:14659"/>
        <dbReference type="ChEBI" id="CHEBI:65314"/>
        <dbReference type="ChEBI" id="CHEBI:65315"/>
    </reaction>
</comment>
<dbReference type="KEGG" id="osn:115217276"/>
<evidence type="ECO:0000256" key="1">
    <source>
        <dbReference type="ARBA" id="ARBA00001166"/>
    </source>
</evidence>
<dbReference type="SUPFAM" id="SSF55120">
    <property type="entry name" value="Pseudouridine synthase"/>
    <property type="match status" value="1"/>
</dbReference>
<evidence type="ECO:0000256" key="3">
    <source>
        <dbReference type="ARBA" id="ARBA00023235"/>
    </source>
</evidence>
<dbReference type="PANTHER" id="PTHR21600:SF83">
    <property type="entry name" value="PSEUDOURIDYLATE SYNTHASE RPUSD4, MITOCHONDRIAL"/>
    <property type="match status" value="1"/>
</dbReference>